<dbReference type="EMBL" id="JBHSJG010000007">
    <property type="protein sequence ID" value="MFC4986694.1"/>
    <property type="molecule type" value="Genomic_DNA"/>
</dbReference>
<evidence type="ECO:0000313" key="3">
    <source>
        <dbReference type="Proteomes" id="UP001595925"/>
    </source>
</evidence>
<evidence type="ECO:0000259" key="1">
    <source>
        <dbReference type="Pfam" id="PF13191"/>
    </source>
</evidence>
<accession>A0ABD5QC57</accession>
<dbReference type="AlphaFoldDB" id="A0ABD5QC57"/>
<organism evidence="2 3">
    <name type="scientific">Saliphagus infecundisoli</name>
    <dbReference type="NCBI Taxonomy" id="1849069"/>
    <lineage>
        <taxon>Archaea</taxon>
        <taxon>Methanobacteriati</taxon>
        <taxon>Methanobacteriota</taxon>
        <taxon>Stenosarchaea group</taxon>
        <taxon>Halobacteria</taxon>
        <taxon>Halobacteriales</taxon>
        <taxon>Natrialbaceae</taxon>
        <taxon>Saliphagus</taxon>
    </lineage>
</organism>
<comment type="caution">
    <text evidence="2">The sequence shown here is derived from an EMBL/GenBank/DDBJ whole genome shotgun (WGS) entry which is preliminary data.</text>
</comment>
<keyword evidence="3" id="KW-1185">Reference proteome</keyword>
<gene>
    <name evidence="2" type="ORF">ACFPFO_02655</name>
</gene>
<sequence>MDIGTRIERRQRRYEKPRLIRNYGSLLPVAHVDEPSNRGPVLEQLLDHLDPVFGGELPPNAYVHGPFGSGKSAIVRALFAHLGGVSRDTYSIVHTSTRAVPPTVPEFVYIDMREVTSEFAFCHGVLNALVDEPVPDHGVSTAEFRERLYTLLGSSQAVVAVDHVDDPGGIDAADLADLFAGLPSTVSWLAIGRDDPDETSLSRDTATSIRVERYRRRVLVDVLMARASAGLAHQALAHDLARRIAVWAEGNAHDGLTALFVAADRADREGHTRLAEADVTAAIDEIPRPSVSLDRVLSLPANKLLVLGHLVDVDPDDRVSVTATTEAISAEPDVDLSAGTVKRFLYEMAETGIVERVQSHRSTGKGRPPSRLELRFPPIAFRRLYDFQQ</sequence>
<dbReference type="InterPro" id="IPR027417">
    <property type="entry name" value="P-loop_NTPase"/>
</dbReference>
<dbReference type="RefSeq" id="WP_224828939.1">
    <property type="nucleotide sequence ID" value="NZ_JAIVEF010000016.1"/>
</dbReference>
<protein>
    <submittedName>
        <fullName evidence="2">Cdc6/Cdc18 family protein</fullName>
    </submittedName>
</protein>
<reference evidence="2 3" key="1">
    <citation type="journal article" date="2019" name="Int. J. Syst. Evol. Microbiol.">
        <title>The Global Catalogue of Microorganisms (GCM) 10K type strain sequencing project: providing services to taxonomists for standard genome sequencing and annotation.</title>
        <authorList>
            <consortium name="The Broad Institute Genomics Platform"/>
            <consortium name="The Broad Institute Genome Sequencing Center for Infectious Disease"/>
            <person name="Wu L."/>
            <person name="Ma J."/>
        </authorList>
    </citation>
    <scope>NUCLEOTIDE SEQUENCE [LARGE SCALE GENOMIC DNA]</scope>
    <source>
        <strain evidence="2 3">CGMCC 1.15824</strain>
    </source>
</reference>
<name>A0ABD5QC57_9EURY</name>
<dbReference type="Proteomes" id="UP001595925">
    <property type="component" value="Unassembled WGS sequence"/>
</dbReference>
<feature type="domain" description="Orc1-like AAA ATPase" evidence="1">
    <location>
        <begin position="38"/>
        <end position="175"/>
    </location>
</feature>
<proteinExistence type="predicted"/>
<dbReference type="Pfam" id="PF13191">
    <property type="entry name" value="AAA_16"/>
    <property type="match status" value="1"/>
</dbReference>
<dbReference type="InterPro" id="IPR041664">
    <property type="entry name" value="AAA_16"/>
</dbReference>
<dbReference type="Gene3D" id="1.10.8.60">
    <property type="match status" value="1"/>
</dbReference>
<dbReference type="SUPFAM" id="SSF52540">
    <property type="entry name" value="P-loop containing nucleoside triphosphate hydrolases"/>
    <property type="match status" value="1"/>
</dbReference>
<dbReference type="Gene3D" id="3.40.50.300">
    <property type="entry name" value="P-loop containing nucleotide triphosphate hydrolases"/>
    <property type="match status" value="1"/>
</dbReference>
<evidence type="ECO:0000313" key="2">
    <source>
        <dbReference type="EMBL" id="MFC4986694.1"/>
    </source>
</evidence>